<dbReference type="KEGG" id="dfl:DFE_0625"/>
<dbReference type="InterPro" id="IPR033134">
    <property type="entry name" value="Asp/Glu_racemase_AS_2"/>
</dbReference>
<keyword evidence="5 7" id="KW-0413">Isomerase</keyword>
<evidence type="ECO:0000256" key="4">
    <source>
        <dbReference type="ARBA" id="ARBA00022984"/>
    </source>
</evidence>
<gene>
    <name evidence="7" type="primary">murI</name>
    <name evidence="8" type="ORF">DFE_0625</name>
</gene>
<comment type="catalytic activity">
    <reaction evidence="1 7">
        <text>L-glutamate = D-glutamate</text>
        <dbReference type="Rhea" id="RHEA:12813"/>
        <dbReference type="ChEBI" id="CHEBI:29985"/>
        <dbReference type="ChEBI" id="CHEBI:29986"/>
        <dbReference type="EC" id="5.1.1.3"/>
    </reaction>
</comment>
<dbReference type="Pfam" id="PF01177">
    <property type="entry name" value="Asp_Glu_race"/>
    <property type="match status" value="1"/>
</dbReference>
<dbReference type="AlphaFoldDB" id="A0A2Z6AVU3"/>
<accession>A0A2Z6AVU3</accession>
<dbReference type="HAMAP" id="MF_00258">
    <property type="entry name" value="Glu_racemase"/>
    <property type="match status" value="1"/>
</dbReference>
<comment type="function">
    <text evidence="7">Provides the (R)-glutamate required for cell wall biosynthesis.</text>
</comment>
<evidence type="ECO:0000256" key="7">
    <source>
        <dbReference type="HAMAP-Rule" id="MF_00258"/>
    </source>
</evidence>
<evidence type="ECO:0000256" key="3">
    <source>
        <dbReference type="ARBA" id="ARBA00022960"/>
    </source>
</evidence>
<dbReference type="InterPro" id="IPR018187">
    <property type="entry name" value="Asp/Glu_racemase_AS_1"/>
</dbReference>
<evidence type="ECO:0000313" key="9">
    <source>
        <dbReference type="Proteomes" id="UP000269883"/>
    </source>
</evidence>
<dbReference type="EC" id="5.1.1.3" evidence="2 7"/>
<evidence type="ECO:0000256" key="6">
    <source>
        <dbReference type="ARBA" id="ARBA00023316"/>
    </source>
</evidence>
<feature type="active site" description="Proton donor/acceptor" evidence="7">
    <location>
        <position position="58"/>
    </location>
</feature>
<feature type="active site" description="Proton donor/acceptor" evidence="7">
    <location>
        <position position="174"/>
    </location>
</feature>
<feature type="binding site" evidence="7">
    <location>
        <begin position="59"/>
        <end position="60"/>
    </location>
    <ligand>
        <name>substrate</name>
    </ligand>
</feature>
<keyword evidence="9" id="KW-1185">Reference proteome</keyword>
<dbReference type="GO" id="GO:0071555">
    <property type="term" value="P:cell wall organization"/>
    <property type="evidence" value="ECO:0007669"/>
    <property type="project" value="UniProtKB-KW"/>
</dbReference>
<dbReference type="InterPro" id="IPR001920">
    <property type="entry name" value="Asp/Glu_race"/>
</dbReference>
<comment type="similarity">
    <text evidence="7">Belongs to the aspartate/glutamate racemases family.</text>
</comment>
<dbReference type="FunFam" id="3.40.50.1860:FF:000001">
    <property type="entry name" value="Glutamate racemase"/>
    <property type="match status" value="1"/>
</dbReference>
<dbReference type="GO" id="GO:0008881">
    <property type="term" value="F:glutamate racemase activity"/>
    <property type="evidence" value="ECO:0007669"/>
    <property type="project" value="UniProtKB-UniRule"/>
</dbReference>
<comment type="pathway">
    <text evidence="7">Cell wall biogenesis; peptidoglycan biosynthesis.</text>
</comment>
<evidence type="ECO:0000256" key="5">
    <source>
        <dbReference type="ARBA" id="ARBA00023235"/>
    </source>
</evidence>
<feature type="binding site" evidence="7">
    <location>
        <begin position="175"/>
        <end position="176"/>
    </location>
    <ligand>
        <name>substrate</name>
    </ligand>
</feature>
<dbReference type="GO" id="GO:0009252">
    <property type="term" value="P:peptidoglycan biosynthetic process"/>
    <property type="evidence" value="ECO:0007669"/>
    <property type="project" value="UniProtKB-UniRule"/>
</dbReference>
<protein>
    <recommendedName>
        <fullName evidence="2 7">Glutamate racemase</fullName>
        <ecNumber evidence="2 7">5.1.1.3</ecNumber>
    </recommendedName>
</protein>
<dbReference type="SUPFAM" id="SSF53681">
    <property type="entry name" value="Aspartate/glutamate racemase"/>
    <property type="match status" value="2"/>
</dbReference>
<dbReference type="Proteomes" id="UP000269883">
    <property type="component" value="Chromosome"/>
</dbReference>
<feature type="binding site" evidence="7">
    <location>
        <begin position="27"/>
        <end position="28"/>
    </location>
    <ligand>
        <name>substrate</name>
    </ligand>
</feature>
<comment type="caution">
    <text evidence="7">Lacks conserved residue(s) required for the propagation of feature annotation.</text>
</comment>
<evidence type="ECO:0000256" key="1">
    <source>
        <dbReference type="ARBA" id="ARBA00001602"/>
    </source>
</evidence>
<keyword evidence="4 7" id="KW-0573">Peptidoglycan synthesis</keyword>
<dbReference type="InterPro" id="IPR015942">
    <property type="entry name" value="Asp/Glu/hydantoin_racemase"/>
</dbReference>
<organism evidence="8 9">
    <name type="scientific">Desulfovibrio ferrophilus</name>
    <dbReference type="NCBI Taxonomy" id="241368"/>
    <lineage>
        <taxon>Bacteria</taxon>
        <taxon>Pseudomonadati</taxon>
        <taxon>Thermodesulfobacteriota</taxon>
        <taxon>Desulfovibrionia</taxon>
        <taxon>Desulfovibrionales</taxon>
        <taxon>Desulfovibrionaceae</taxon>
        <taxon>Desulfovibrio</taxon>
    </lineage>
</organism>
<dbReference type="EMBL" id="AP017378">
    <property type="protein sequence ID" value="BBD07351.1"/>
    <property type="molecule type" value="Genomic_DNA"/>
</dbReference>
<dbReference type="PANTHER" id="PTHR21198">
    <property type="entry name" value="GLUTAMATE RACEMASE"/>
    <property type="match status" value="1"/>
</dbReference>
<proteinExistence type="inferred from homology"/>
<evidence type="ECO:0000256" key="2">
    <source>
        <dbReference type="ARBA" id="ARBA00013090"/>
    </source>
</evidence>
<evidence type="ECO:0000313" key="8">
    <source>
        <dbReference type="EMBL" id="BBD07351.1"/>
    </source>
</evidence>
<dbReference type="PROSITE" id="PS00923">
    <property type="entry name" value="ASP_GLU_RACEMASE_1"/>
    <property type="match status" value="1"/>
</dbReference>
<name>A0A2Z6AVU3_9BACT</name>
<dbReference type="InterPro" id="IPR004391">
    <property type="entry name" value="Glu_race"/>
</dbReference>
<dbReference type="Gene3D" id="3.40.50.1860">
    <property type="match status" value="2"/>
</dbReference>
<dbReference type="PROSITE" id="PS00924">
    <property type="entry name" value="ASP_GLU_RACEMASE_2"/>
    <property type="match status" value="1"/>
</dbReference>
<dbReference type="GO" id="GO:0008360">
    <property type="term" value="P:regulation of cell shape"/>
    <property type="evidence" value="ECO:0007669"/>
    <property type="project" value="UniProtKB-KW"/>
</dbReference>
<keyword evidence="3 7" id="KW-0133">Cell shape</keyword>
<sequence>MTVLKALRERLPHEDFLYLGDTARLPYGTKSPRSIARYALQCTQELVERGVKMLVVACNTASSVALPPLNEAYPDLPVVGVVRPGARAGCLATKTRRIAVLATESTVRGGAYQDAIHELCPQMQVTSLACPLFVALAEEGWTDGPIVEGVAARYLDPLYAKPPEDRPDVIVLGCTHFPVLAPAIAHVAGHGVVVIDSAATTAQEVSECLVDDGLNHPRTGSGSVRFLATDDPQRFARVAATFLGDHLTPGDVTIIDL</sequence>
<dbReference type="UniPathway" id="UPA00219"/>
<dbReference type="NCBIfam" id="TIGR00067">
    <property type="entry name" value="glut_race"/>
    <property type="match status" value="1"/>
</dbReference>
<keyword evidence="6 7" id="KW-0961">Cell wall biogenesis/degradation</keyword>
<dbReference type="PANTHER" id="PTHR21198:SF2">
    <property type="entry name" value="GLUTAMATE RACEMASE"/>
    <property type="match status" value="1"/>
</dbReference>
<reference evidence="8 9" key="1">
    <citation type="journal article" date="2018" name="Sci. Adv.">
        <title>Multi-heme cytochromes provide a pathway for survival in energy-limited environments.</title>
        <authorList>
            <person name="Deng X."/>
            <person name="Dohmae N."/>
            <person name="Nealson K.H."/>
            <person name="Hashimoto K."/>
            <person name="Okamoto A."/>
        </authorList>
    </citation>
    <scope>NUCLEOTIDE SEQUENCE [LARGE SCALE GENOMIC DNA]</scope>
    <source>
        <strain evidence="8 9">IS5</strain>
    </source>
</reference>